<sequence length="137" mass="15321">MQQTISQLSQTNKQLEEEKSSLVTAIKIIQNDFNQQAISKKKSGEAREETGGGIDDNTWKKSKSKHQSKRPTSLLSNSGQNSKRKTGGIKLKNQYETLTDKNPESSSSSSNIESDEKPNDKLKSSTKGTHVRRQKRN</sequence>
<evidence type="ECO:0000313" key="3">
    <source>
        <dbReference type="Proteomes" id="UP001152795"/>
    </source>
</evidence>
<protein>
    <submittedName>
        <fullName evidence="2">Uncharacterized protein</fullName>
    </submittedName>
</protein>
<feature type="compositionally biased region" description="Polar residues" evidence="1">
    <location>
        <begin position="70"/>
        <end position="81"/>
    </location>
</feature>
<evidence type="ECO:0000313" key="2">
    <source>
        <dbReference type="EMBL" id="CAB3998421.1"/>
    </source>
</evidence>
<feature type="compositionally biased region" description="Basic residues" evidence="1">
    <location>
        <begin position="60"/>
        <end position="69"/>
    </location>
</feature>
<feature type="compositionally biased region" description="Basic and acidic residues" evidence="1">
    <location>
        <begin position="114"/>
        <end position="123"/>
    </location>
</feature>
<proteinExistence type="predicted"/>
<dbReference type="EMBL" id="CACRXK020003350">
    <property type="protein sequence ID" value="CAB3998421.1"/>
    <property type="molecule type" value="Genomic_DNA"/>
</dbReference>
<organism evidence="2 3">
    <name type="scientific">Paramuricea clavata</name>
    <name type="common">Red gorgonian</name>
    <name type="synonym">Violescent sea-whip</name>
    <dbReference type="NCBI Taxonomy" id="317549"/>
    <lineage>
        <taxon>Eukaryota</taxon>
        <taxon>Metazoa</taxon>
        <taxon>Cnidaria</taxon>
        <taxon>Anthozoa</taxon>
        <taxon>Octocorallia</taxon>
        <taxon>Malacalcyonacea</taxon>
        <taxon>Plexauridae</taxon>
        <taxon>Paramuricea</taxon>
    </lineage>
</organism>
<dbReference type="Proteomes" id="UP001152795">
    <property type="component" value="Unassembled WGS sequence"/>
</dbReference>
<reference evidence="2" key="1">
    <citation type="submission" date="2020-04" db="EMBL/GenBank/DDBJ databases">
        <authorList>
            <person name="Alioto T."/>
            <person name="Alioto T."/>
            <person name="Gomez Garrido J."/>
        </authorList>
    </citation>
    <scope>NUCLEOTIDE SEQUENCE</scope>
    <source>
        <strain evidence="2">A484AB</strain>
    </source>
</reference>
<comment type="caution">
    <text evidence="2">The sequence shown here is derived from an EMBL/GenBank/DDBJ whole genome shotgun (WGS) entry which is preliminary data.</text>
</comment>
<gene>
    <name evidence="2" type="ORF">PACLA_8A072275</name>
</gene>
<feature type="region of interest" description="Disordered" evidence="1">
    <location>
        <begin position="31"/>
        <end position="137"/>
    </location>
</feature>
<evidence type="ECO:0000256" key="1">
    <source>
        <dbReference type="SAM" id="MobiDB-lite"/>
    </source>
</evidence>
<accession>A0A7D9I0M6</accession>
<dbReference type="AlphaFoldDB" id="A0A7D9I0M6"/>
<name>A0A7D9I0M6_PARCT</name>
<keyword evidence="3" id="KW-1185">Reference proteome</keyword>